<feature type="region of interest" description="Disordered" evidence="1">
    <location>
        <begin position="1"/>
        <end position="28"/>
    </location>
</feature>
<dbReference type="EMBL" id="GG657454">
    <property type="protein sequence ID" value="OAT08423.1"/>
    <property type="molecule type" value="Genomic_DNA"/>
</dbReference>
<evidence type="ECO:0000256" key="1">
    <source>
        <dbReference type="SAM" id="MobiDB-lite"/>
    </source>
</evidence>
<dbReference type="Proteomes" id="UP000002038">
    <property type="component" value="Unassembled WGS sequence"/>
</dbReference>
<dbReference type="GeneID" id="8505015"/>
<dbReference type="KEGG" id="bgh:BDBG_04375"/>
<dbReference type="AlphaFoldDB" id="A0A179UKT7"/>
<gene>
    <name evidence="2" type="ORF">BDBG_04375</name>
</gene>
<dbReference type="RefSeq" id="XP_031578277.1">
    <property type="nucleotide sequence ID" value="XM_031721643.1"/>
</dbReference>
<accession>A0A179UKT7</accession>
<reference evidence="3" key="1">
    <citation type="journal article" date="2015" name="PLoS Genet.">
        <title>The dynamic genome and transcriptome of the human fungal pathogen Blastomyces and close relative Emmonsia.</title>
        <authorList>
            <person name="Munoz J.F."/>
            <person name="Gauthier G.M."/>
            <person name="Desjardins C.A."/>
            <person name="Gallo J.E."/>
            <person name="Holder J."/>
            <person name="Sullivan T.D."/>
            <person name="Marty A.J."/>
            <person name="Carmen J.C."/>
            <person name="Chen Z."/>
            <person name="Ding L."/>
            <person name="Gujja S."/>
            <person name="Magrini V."/>
            <person name="Misas E."/>
            <person name="Mitreva M."/>
            <person name="Priest M."/>
            <person name="Saif S."/>
            <person name="Whiston E.A."/>
            <person name="Young S."/>
            <person name="Zeng Q."/>
            <person name="Goldman W.E."/>
            <person name="Mardis E.R."/>
            <person name="Taylor J.W."/>
            <person name="McEwen J.G."/>
            <person name="Clay O.K."/>
            <person name="Klein B.S."/>
            <person name="Cuomo C.A."/>
        </authorList>
    </citation>
    <scope>NUCLEOTIDE SEQUENCE [LARGE SCALE GENOMIC DNA]</scope>
    <source>
        <strain evidence="3">SLH14081</strain>
    </source>
</reference>
<sequence>MNALMQKHDTANNNKQRRDGYIFKRHQKRPSVEIRSIASITPILTLLNPKPKDDPITAVSHCSHCSSPPPPPPPPPPPCSLVNRHAATTPNTTAIETPMLPVLRTPLLPQLLPPDVSQECRLGVYVPGS</sequence>
<feature type="region of interest" description="Disordered" evidence="1">
    <location>
        <begin position="51"/>
        <end position="77"/>
    </location>
</feature>
<keyword evidence="3" id="KW-1185">Reference proteome</keyword>
<evidence type="ECO:0000313" key="3">
    <source>
        <dbReference type="Proteomes" id="UP000002038"/>
    </source>
</evidence>
<organism evidence="2 3">
    <name type="scientific">Blastomyces gilchristii (strain SLH14081)</name>
    <name type="common">Blastomyces dermatitidis</name>
    <dbReference type="NCBI Taxonomy" id="559298"/>
    <lineage>
        <taxon>Eukaryota</taxon>
        <taxon>Fungi</taxon>
        <taxon>Dikarya</taxon>
        <taxon>Ascomycota</taxon>
        <taxon>Pezizomycotina</taxon>
        <taxon>Eurotiomycetes</taxon>
        <taxon>Eurotiomycetidae</taxon>
        <taxon>Onygenales</taxon>
        <taxon>Ajellomycetaceae</taxon>
        <taxon>Blastomyces</taxon>
    </lineage>
</organism>
<name>A0A179UKT7_BLAGS</name>
<proteinExistence type="predicted"/>
<protein>
    <submittedName>
        <fullName evidence="2">Uncharacterized protein</fullName>
    </submittedName>
</protein>
<evidence type="ECO:0000313" key="2">
    <source>
        <dbReference type="EMBL" id="OAT08423.1"/>
    </source>
</evidence>
<dbReference type="VEuPathDB" id="FungiDB:BDBG_04375"/>
<feature type="compositionally biased region" description="Pro residues" evidence="1">
    <location>
        <begin position="67"/>
        <end position="77"/>
    </location>
</feature>
<feature type="compositionally biased region" description="Basic and acidic residues" evidence="1">
    <location>
        <begin position="1"/>
        <end position="22"/>
    </location>
</feature>